<gene>
    <name evidence="2" type="ORF">Pmani_031990</name>
</gene>
<feature type="region of interest" description="Disordered" evidence="1">
    <location>
        <begin position="1"/>
        <end position="46"/>
    </location>
</feature>
<protein>
    <submittedName>
        <fullName evidence="2">Uncharacterized protein</fullName>
    </submittedName>
</protein>
<keyword evidence="3" id="KW-1185">Reference proteome</keyword>
<dbReference type="EMBL" id="JAWZYT010004074">
    <property type="protein sequence ID" value="KAK4295446.1"/>
    <property type="molecule type" value="Genomic_DNA"/>
</dbReference>
<evidence type="ECO:0000313" key="2">
    <source>
        <dbReference type="EMBL" id="KAK4295446.1"/>
    </source>
</evidence>
<proteinExistence type="predicted"/>
<dbReference type="Proteomes" id="UP001292094">
    <property type="component" value="Unassembled WGS sequence"/>
</dbReference>
<sequence length="69" mass="7794">MKKKSMKGEIEIEREEEDRNKDETVTGRDEGSIKGSRGIKGKEDNDKRCVVRAKKIEVKGEEKIANGSD</sequence>
<name>A0AAE1TS30_9EUCA</name>
<reference evidence="2" key="1">
    <citation type="submission" date="2023-11" db="EMBL/GenBank/DDBJ databases">
        <title>Genome assemblies of two species of porcelain crab, Petrolisthes cinctipes and Petrolisthes manimaculis (Anomura: Porcellanidae).</title>
        <authorList>
            <person name="Angst P."/>
        </authorList>
    </citation>
    <scope>NUCLEOTIDE SEQUENCE</scope>
    <source>
        <strain evidence="2">PB745_02</strain>
        <tissue evidence="2">Gill</tissue>
    </source>
</reference>
<dbReference type="AlphaFoldDB" id="A0AAE1TS30"/>
<organism evidence="2 3">
    <name type="scientific">Petrolisthes manimaculis</name>
    <dbReference type="NCBI Taxonomy" id="1843537"/>
    <lineage>
        <taxon>Eukaryota</taxon>
        <taxon>Metazoa</taxon>
        <taxon>Ecdysozoa</taxon>
        <taxon>Arthropoda</taxon>
        <taxon>Crustacea</taxon>
        <taxon>Multicrustacea</taxon>
        <taxon>Malacostraca</taxon>
        <taxon>Eumalacostraca</taxon>
        <taxon>Eucarida</taxon>
        <taxon>Decapoda</taxon>
        <taxon>Pleocyemata</taxon>
        <taxon>Anomura</taxon>
        <taxon>Galatheoidea</taxon>
        <taxon>Porcellanidae</taxon>
        <taxon>Petrolisthes</taxon>
    </lineage>
</organism>
<comment type="caution">
    <text evidence="2">The sequence shown here is derived from an EMBL/GenBank/DDBJ whole genome shotgun (WGS) entry which is preliminary data.</text>
</comment>
<evidence type="ECO:0000313" key="3">
    <source>
        <dbReference type="Proteomes" id="UP001292094"/>
    </source>
</evidence>
<feature type="compositionally biased region" description="Basic and acidic residues" evidence="1">
    <location>
        <begin position="1"/>
        <end position="32"/>
    </location>
</feature>
<evidence type="ECO:0000256" key="1">
    <source>
        <dbReference type="SAM" id="MobiDB-lite"/>
    </source>
</evidence>
<accession>A0AAE1TS30</accession>